<dbReference type="OrthoDB" id="1137526at2"/>
<proteinExistence type="predicted"/>
<protein>
    <recommendedName>
        <fullName evidence="3">C1q domain-containing protein</fullName>
    </recommendedName>
</protein>
<reference evidence="1 2" key="1">
    <citation type="submission" date="2019-08" db="EMBL/GenBank/DDBJ databases">
        <title>Ulvibacter marinistellae sp. nov., isolated from a starfish, Patiria pectinifera.</title>
        <authorList>
            <person name="Kawano K."/>
            <person name="Ushijima N."/>
            <person name="Kihara M."/>
            <person name="Itoh H."/>
        </authorList>
    </citation>
    <scope>NUCLEOTIDE SEQUENCE [LARGE SCALE GENOMIC DNA]</scope>
    <source>
        <strain evidence="1 2">KK4</strain>
    </source>
</reference>
<gene>
    <name evidence="1" type="ORF">ULMS_07040</name>
</gene>
<dbReference type="Proteomes" id="UP000326994">
    <property type="component" value="Unassembled WGS sequence"/>
</dbReference>
<name>A0A5J4FYK1_9FLAO</name>
<organism evidence="1 2">
    <name type="scientific">Patiriisocius marinistellae</name>
    <dbReference type="NCBI Taxonomy" id="2494560"/>
    <lineage>
        <taxon>Bacteria</taxon>
        <taxon>Pseudomonadati</taxon>
        <taxon>Bacteroidota</taxon>
        <taxon>Flavobacteriia</taxon>
        <taxon>Flavobacteriales</taxon>
        <taxon>Flavobacteriaceae</taxon>
        <taxon>Patiriisocius</taxon>
    </lineage>
</organism>
<dbReference type="EMBL" id="BKCF01000001">
    <property type="protein sequence ID" value="GEQ85196.1"/>
    <property type="molecule type" value="Genomic_DNA"/>
</dbReference>
<evidence type="ECO:0000313" key="2">
    <source>
        <dbReference type="Proteomes" id="UP000326994"/>
    </source>
</evidence>
<comment type="caution">
    <text evidence="1">The sequence shown here is derived from an EMBL/GenBank/DDBJ whole genome shotgun (WGS) entry which is preliminary data.</text>
</comment>
<dbReference type="Gene3D" id="2.60.120.40">
    <property type="match status" value="1"/>
</dbReference>
<dbReference type="RefSeq" id="WP_151893125.1">
    <property type="nucleotide sequence ID" value="NZ_BKCF01000001.1"/>
</dbReference>
<evidence type="ECO:0008006" key="3">
    <source>
        <dbReference type="Google" id="ProtNLM"/>
    </source>
</evidence>
<keyword evidence="2" id="KW-1185">Reference proteome</keyword>
<sequence>MKTILITISAVLISLICFAQNGINYKALIKNTDGNTLVSQDIIIQFQILENGTTNVYQETHDTVTDANGIVAVNIGEGTVGSGSFSTVNWSFANHFLNVQVDSGDGFVDLGTTEFKSVPYAKVAETVIASPVSQFPLAKANASNIFIGTNFSKVTFNNEIFDITENYEPNPSFSNNPQLSRFNVTEAGYYSISADATGQVFGNSIEYVLNLAIYKNGSSVKIDLFFSRTVSSQAGTSRISRDISSIEYLVPGDYIEIYASKSSAVSMQNFFLEIERIR</sequence>
<evidence type="ECO:0000313" key="1">
    <source>
        <dbReference type="EMBL" id="GEQ85196.1"/>
    </source>
</evidence>
<dbReference type="AlphaFoldDB" id="A0A5J4FYK1"/>
<dbReference type="InterPro" id="IPR008983">
    <property type="entry name" value="Tumour_necrosis_fac-like_dom"/>
</dbReference>
<accession>A0A5J4FYK1</accession>